<feature type="transmembrane region" description="Helical" evidence="1">
    <location>
        <begin position="90"/>
        <end position="113"/>
    </location>
</feature>
<reference evidence="2" key="1">
    <citation type="submission" date="2020-05" db="EMBL/GenBank/DDBJ databases">
        <title>Phylogenomic resolution of chytrid fungi.</title>
        <authorList>
            <person name="Stajich J.E."/>
            <person name="Amses K."/>
            <person name="Simmons R."/>
            <person name="Seto K."/>
            <person name="Myers J."/>
            <person name="Bonds A."/>
            <person name="Quandt C.A."/>
            <person name="Barry K."/>
            <person name="Liu P."/>
            <person name="Grigoriev I."/>
            <person name="Longcore J.E."/>
            <person name="James T.Y."/>
        </authorList>
    </citation>
    <scope>NUCLEOTIDE SEQUENCE</scope>
    <source>
        <strain evidence="2">JEL0513</strain>
    </source>
</reference>
<comment type="caution">
    <text evidence="2">The sequence shown here is derived from an EMBL/GenBank/DDBJ whole genome shotgun (WGS) entry which is preliminary data.</text>
</comment>
<name>A0AAD5XDU8_9FUNG</name>
<gene>
    <name evidence="2" type="ORF">HK100_002994</name>
</gene>
<keyword evidence="1" id="KW-0812">Transmembrane</keyword>
<keyword evidence="3" id="KW-1185">Reference proteome</keyword>
<keyword evidence="1" id="KW-1133">Transmembrane helix</keyword>
<dbReference type="Proteomes" id="UP001211907">
    <property type="component" value="Unassembled WGS sequence"/>
</dbReference>
<sequence length="121" mass="12592">MSVKSAEVVGFGLFVAELATVVSTKLERAVLLDIVRVDIVCRESDVVFEALVATVVAAVVVATVDIGEFNVTALSVNVEGPGIADRSADIALVVAAIVTSVEMSNLVPILMIMTKISGETM</sequence>
<evidence type="ECO:0000313" key="2">
    <source>
        <dbReference type="EMBL" id="KAJ3110566.1"/>
    </source>
</evidence>
<evidence type="ECO:0000256" key="1">
    <source>
        <dbReference type="SAM" id="Phobius"/>
    </source>
</evidence>
<dbReference type="EMBL" id="JADGJH010001715">
    <property type="protein sequence ID" value="KAJ3110566.1"/>
    <property type="molecule type" value="Genomic_DNA"/>
</dbReference>
<proteinExistence type="predicted"/>
<organism evidence="2 3">
    <name type="scientific">Physocladia obscura</name>
    <dbReference type="NCBI Taxonomy" id="109957"/>
    <lineage>
        <taxon>Eukaryota</taxon>
        <taxon>Fungi</taxon>
        <taxon>Fungi incertae sedis</taxon>
        <taxon>Chytridiomycota</taxon>
        <taxon>Chytridiomycota incertae sedis</taxon>
        <taxon>Chytridiomycetes</taxon>
        <taxon>Chytridiales</taxon>
        <taxon>Chytriomycetaceae</taxon>
        <taxon>Physocladia</taxon>
    </lineage>
</organism>
<protein>
    <submittedName>
        <fullName evidence="2">Uncharacterized protein</fullName>
    </submittedName>
</protein>
<evidence type="ECO:0000313" key="3">
    <source>
        <dbReference type="Proteomes" id="UP001211907"/>
    </source>
</evidence>
<feature type="transmembrane region" description="Helical" evidence="1">
    <location>
        <begin position="46"/>
        <end position="64"/>
    </location>
</feature>
<dbReference type="AlphaFoldDB" id="A0AAD5XDU8"/>
<accession>A0AAD5XDU8</accession>
<keyword evidence="1" id="KW-0472">Membrane</keyword>